<evidence type="ECO:0000313" key="2">
    <source>
        <dbReference type="EMBL" id="QCX00429.1"/>
    </source>
</evidence>
<dbReference type="InterPro" id="IPR037523">
    <property type="entry name" value="VOC_core"/>
</dbReference>
<accession>A0A5B7SSX7</accession>
<dbReference type="InterPro" id="IPR029068">
    <property type="entry name" value="Glyas_Bleomycin-R_OHBP_Dase"/>
</dbReference>
<organism evidence="2 3">
    <name type="scientific">Aggregatimonas sangjinii</name>
    <dbReference type="NCBI Taxonomy" id="2583587"/>
    <lineage>
        <taxon>Bacteria</taxon>
        <taxon>Pseudomonadati</taxon>
        <taxon>Bacteroidota</taxon>
        <taxon>Flavobacteriia</taxon>
        <taxon>Flavobacteriales</taxon>
        <taxon>Flavobacteriaceae</taxon>
        <taxon>Aggregatimonas</taxon>
    </lineage>
</organism>
<dbReference type="Proteomes" id="UP000310017">
    <property type="component" value="Chromosome"/>
</dbReference>
<name>A0A5B7SSX7_9FLAO</name>
<dbReference type="AlphaFoldDB" id="A0A5B7SSX7"/>
<protein>
    <submittedName>
        <fullName evidence="2">VOC family protein</fullName>
    </submittedName>
</protein>
<dbReference type="InterPro" id="IPR004360">
    <property type="entry name" value="Glyas_Fos-R_dOase_dom"/>
</dbReference>
<gene>
    <name evidence="2" type="ORF">FGM00_10005</name>
</gene>
<dbReference type="EMBL" id="CP040710">
    <property type="protein sequence ID" value="QCX00429.1"/>
    <property type="molecule type" value="Genomic_DNA"/>
</dbReference>
<dbReference type="Gene3D" id="3.10.180.10">
    <property type="entry name" value="2,3-Dihydroxybiphenyl 1,2-Dioxygenase, domain 1"/>
    <property type="match status" value="2"/>
</dbReference>
<feature type="domain" description="VOC" evidence="1">
    <location>
        <begin position="7"/>
        <end position="147"/>
    </location>
</feature>
<dbReference type="RefSeq" id="WP_138852774.1">
    <property type="nucleotide sequence ID" value="NZ_CP040710.1"/>
</dbReference>
<dbReference type="SUPFAM" id="SSF54593">
    <property type="entry name" value="Glyoxalase/Bleomycin resistance protein/Dihydroxybiphenyl dioxygenase"/>
    <property type="match status" value="2"/>
</dbReference>
<sequence>MRKTFNGIQQIGIGVADAKAVFNWYRKHLGFDILVFEDESKANLMTQYTDNTVHNRYAMLAMNMIGGGGLEIWQFKSREPKPPVTPILLGDLGIHTMKLRCHDVSKAFQVLTYLPNIEIGEISVTMGESPTLLFIDPWGNSVQLVQDSYCFDASKAICGGVLGAIIGVSDMEMSICFYTKILGYDIIAEDRSGFFEDFSSVEGGGNIFRRVLLKHTDRSVGGFGELLGPTEIELVQALDRVPSNIYKNRLWGDLGYIHLCFDVQGMKLLRDEAKALNYPFTVDSASSFDMGDAAGHFSYIEDPDGTLIEFVETHKVPILKKLGWFINLKKRNPVSPLPKWLVKAMRIHRVKKDL</sequence>
<dbReference type="OrthoDB" id="9795618at2"/>
<keyword evidence="3" id="KW-1185">Reference proteome</keyword>
<reference evidence="2 3" key="1">
    <citation type="submission" date="2019-05" db="EMBL/GenBank/DDBJ databases">
        <title>Genome sequencing of F202Z8.</title>
        <authorList>
            <person name="Kwon Y.M."/>
        </authorList>
    </citation>
    <scope>NUCLEOTIDE SEQUENCE [LARGE SCALE GENOMIC DNA]</scope>
    <source>
        <strain evidence="2 3">F202Z8</strain>
    </source>
</reference>
<dbReference type="Pfam" id="PF00903">
    <property type="entry name" value="Glyoxalase"/>
    <property type="match status" value="2"/>
</dbReference>
<feature type="domain" description="VOC" evidence="1">
    <location>
        <begin position="160"/>
        <end position="313"/>
    </location>
</feature>
<evidence type="ECO:0000259" key="1">
    <source>
        <dbReference type="PROSITE" id="PS51819"/>
    </source>
</evidence>
<dbReference type="PROSITE" id="PS51819">
    <property type="entry name" value="VOC"/>
    <property type="match status" value="2"/>
</dbReference>
<evidence type="ECO:0000313" key="3">
    <source>
        <dbReference type="Proteomes" id="UP000310017"/>
    </source>
</evidence>
<proteinExistence type="predicted"/>
<dbReference type="KEGG" id="asag:FGM00_10005"/>